<dbReference type="InterPro" id="IPR029063">
    <property type="entry name" value="SAM-dependent_MTases_sf"/>
</dbReference>
<feature type="compositionally biased region" description="Low complexity" evidence="13">
    <location>
        <begin position="465"/>
        <end position="477"/>
    </location>
</feature>
<dbReference type="GO" id="GO:0046872">
    <property type="term" value="F:metal ion binding"/>
    <property type="evidence" value="ECO:0007669"/>
    <property type="project" value="UniProtKB-KW"/>
</dbReference>
<dbReference type="GO" id="GO:0090486">
    <property type="term" value="F:small RNA 2'-O-methyltransferase activity"/>
    <property type="evidence" value="ECO:0007669"/>
    <property type="project" value="UniProtKB-EC"/>
</dbReference>
<evidence type="ECO:0000256" key="6">
    <source>
        <dbReference type="ARBA" id="ARBA00022691"/>
    </source>
</evidence>
<dbReference type="InterPro" id="IPR026610">
    <property type="entry name" value="Hen1"/>
</dbReference>
<dbReference type="GO" id="GO:0005634">
    <property type="term" value="C:nucleus"/>
    <property type="evidence" value="ECO:0007669"/>
    <property type="project" value="TreeGrafter"/>
</dbReference>
<dbReference type="AlphaFoldDB" id="A0A0W0EUR3"/>
<evidence type="ECO:0000256" key="13">
    <source>
        <dbReference type="SAM" id="MobiDB-lite"/>
    </source>
</evidence>
<keyword evidence="7" id="KW-0479">Metal-binding</keyword>
<evidence type="ECO:0000256" key="5">
    <source>
        <dbReference type="ARBA" id="ARBA00022679"/>
    </source>
</evidence>
<keyword evidence="8" id="KW-0460">Magnesium</keyword>
<dbReference type="GO" id="GO:0030422">
    <property type="term" value="P:siRNA processing"/>
    <property type="evidence" value="ECO:0007669"/>
    <property type="project" value="TreeGrafter"/>
</dbReference>
<evidence type="ECO:0000256" key="12">
    <source>
        <dbReference type="ARBA" id="ARBA00048418"/>
    </source>
</evidence>
<accession>A0A0W0EUR3</accession>
<evidence type="ECO:0000256" key="10">
    <source>
        <dbReference type="ARBA" id="ARBA00023158"/>
    </source>
</evidence>
<comment type="catalytic activity">
    <reaction evidence="12">
        <text>small RNA 3'-end nucleotide + S-adenosyl-L-methionine = small RNA 3'-end 2'-O-methylnucleotide + S-adenosyl-L-homocysteine + H(+)</text>
        <dbReference type="Rhea" id="RHEA:37887"/>
        <dbReference type="Rhea" id="RHEA-COMP:10415"/>
        <dbReference type="Rhea" id="RHEA-COMP:10416"/>
        <dbReference type="ChEBI" id="CHEBI:15378"/>
        <dbReference type="ChEBI" id="CHEBI:57856"/>
        <dbReference type="ChEBI" id="CHEBI:59789"/>
        <dbReference type="ChEBI" id="CHEBI:74896"/>
        <dbReference type="ChEBI" id="CHEBI:74898"/>
        <dbReference type="EC" id="2.1.1.386"/>
    </reaction>
</comment>
<evidence type="ECO:0000313" key="14">
    <source>
        <dbReference type="EMBL" id="KTB27834.1"/>
    </source>
</evidence>
<dbReference type="GO" id="GO:0001510">
    <property type="term" value="P:RNA methylation"/>
    <property type="evidence" value="ECO:0007669"/>
    <property type="project" value="InterPro"/>
</dbReference>
<feature type="region of interest" description="Disordered" evidence="13">
    <location>
        <begin position="461"/>
        <end position="555"/>
    </location>
</feature>
<comment type="similarity">
    <text evidence="2">Belongs to the methyltransferase superfamily. HEN1 family.</text>
</comment>
<keyword evidence="9" id="KW-0694">RNA-binding</keyword>
<sequence length="555" mass="62452">MDVNVEELKVTFIPQLYLQRRIWILDILRKECVTNVLDVGCGEGQLLSALCQPAPWLSPPPPSVIPEDSFIPPMNLFNNPLDPIANLHPTVISGLDISSLDLKFAAQVTEPPKEDESELQGEWARSRAAVRWEELTANIWKGGLEIVNDEFIGMECIVATEVIEHLPPEIFAFFAPVLLGIYSPRLLLLTTPSYTFNARFTSPDTRRTGFPDPTGRTDRVFRHDDHKFEWTIEEFKEYCGREAKEWGYEVEFGDIGRPIEMDPFDRDAELGGASQVAVFRRLNGDREGIEARAREVVRVLSSQTAGSLEEQRHELVVSHNHPAHPKSQDPASVEEIGALVRERMENYRESFMRLEDLWFERDIGIACGGWIEVFINAVHQYDGLSLKRDGGGSNGEDILSPGANENIQKQRELWKVELVGGVSLPNTRMLWPTTEVDLENERSIEYMPADWNPEEEYKSEYDYAGSGTSSGGEETSTGGEGDVSWNEDEDDARESWGEWKNAVNHRTNSGSWGDVNAEETGGWDEELDKRRVNRLPSSASSTTGWDGDESDGTTS</sequence>
<dbReference type="GO" id="GO:0003723">
    <property type="term" value="F:RNA binding"/>
    <property type="evidence" value="ECO:0007669"/>
    <property type="project" value="UniProtKB-KW"/>
</dbReference>
<dbReference type="PANTHER" id="PTHR21404">
    <property type="entry name" value="HEN1"/>
    <property type="match status" value="1"/>
</dbReference>
<organism evidence="14 15">
    <name type="scientific">Moniliophthora roreri</name>
    <name type="common">Frosty pod rot fungus</name>
    <name type="synonym">Monilia roreri</name>
    <dbReference type="NCBI Taxonomy" id="221103"/>
    <lineage>
        <taxon>Eukaryota</taxon>
        <taxon>Fungi</taxon>
        <taxon>Dikarya</taxon>
        <taxon>Basidiomycota</taxon>
        <taxon>Agaricomycotina</taxon>
        <taxon>Agaricomycetes</taxon>
        <taxon>Agaricomycetidae</taxon>
        <taxon>Agaricales</taxon>
        <taxon>Marasmiineae</taxon>
        <taxon>Marasmiaceae</taxon>
        <taxon>Moniliophthora</taxon>
    </lineage>
</organism>
<dbReference type="EC" id="2.1.1.386" evidence="11"/>
<evidence type="ECO:0000256" key="4">
    <source>
        <dbReference type="ARBA" id="ARBA00022603"/>
    </source>
</evidence>
<dbReference type="PANTHER" id="PTHR21404:SF3">
    <property type="entry name" value="SMALL RNA 2'-O-METHYLTRANSFERASE"/>
    <property type="match status" value="1"/>
</dbReference>
<keyword evidence="6" id="KW-0949">S-adenosyl-L-methionine</keyword>
<dbReference type="Proteomes" id="UP000054988">
    <property type="component" value="Unassembled WGS sequence"/>
</dbReference>
<keyword evidence="4" id="KW-0489">Methyltransferase</keyword>
<evidence type="ECO:0000313" key="15">
    <source>
        <dbReference type="Proteomes" id="UP000054988"/>
    </source>
</evidence>
<reference evidence="14 15" key="1">
    <citation type="submission" date="2015-12" db="EMBL/GenBank/DDBJ databases">
        <title>Draft genome sequence of Moniliophthora roreri, the causal agent of frosty pod rot of cacao.</title>
        <authorList>
            <person name="Aime M.C."/>
            <person name="Diaz-Valderrama J.R."/>
            <person name="Kijpornyongpan T."/>
            <person name="Phillips-Mora W."/>
        </authorList>
    </citation>
    <scope>NUCLEOTIDE SEQUENCE [LARGE SCALE GENOMIC DNA]</scope>
    <source>
        <strain evidence="14 15">MCA 2952</strain>
    </source>
</reference>
<proteinExistence type="inferred from homology"/>
<evidence type="ECO:0000256" key="3">
    <source>
        <dbReference type="ARBA" id="ARBA00021330"/>
    </source>
</evidence>
<evidence type="ECO:0000256" key="9">
    <source>
        <dbReference type="ARBA" id="ARBA00022884"/>
    </source>
</evidence>
<dbReference type="GO" id="GO:0005737">
    <property type="term" value="C:cytoplasm"/>
    <property type="evidence" value="ECO:0007669"/>
    <property type="project" value="TreeGrafter"/>
</dbReference>
<protein>
    <recommendedName>
        <fullName evidence="3">Small RNA 2'-O-methyltransferase</fullName>
        <ecNumber evidence="11">2.1.1.386</ecNumber>
    </recommendedName>
</protein>
<feature type="compositionally biased region" description="Polar residues" evidence="13">
    <location>
        <begin position="535"/>
        <end position="544"/>
    </location>
</feature>
<comment type="cofactor">
    <cofactor evidence="1">
        <name>Mg(2+)</name>
        <dbReference type="ChEBI" id="CHEBI:18420"/>
    </cofactor>
</comment>
<dbReference type="EMBL" id="LATX01002519">
    <property type="protein sequence ID" value="KTB27834.1"/>
    <property type="molecule type" value="Genomic_DNA"/>
</dbReference>
<evidence type="ECO:0000256" key="8">
    <source>
        <dbReference type="ARBA" id="ARBA00022842"/>
    </source>
</evidence>
<evidence type="ECO:0000256" key="1">
    <source>
        <dbReference type="ARBA" id="ARBA00001946"/>
    </source>
</evidence>
<comment type="caution">
    <text evidence="14">The sequence shown here is derived from an EMBL/GenBank/DDBJ whole genome shotgun (WGS) entry which is preliminary data.</text>
</comment>
<dbReference type="eggNOG" id="KOG1045">
    <property type="taxonomic scope" value="Eukaryota"/>
</dbReference>
<dbReference type="Gene3D" id="3.40.50.150">
    <property type="entry name" value="Vaccinia Virus protein VP39"/>
    <property type="match status" value="1"/>
</dbReference>
<evidence type="ECO:0000256" key="11">
    <source>
        <dbReference type="ARBA" id="ARBA00035025"/>
    </source>
</evidence>
<gene>
    <name evidence="14" type="ORF">WG66_19621</name>
</gene>
<evidence type="ECO:0000256" key="7">
    <source>
        <dbReference type="ARBA" id="ARBA00022723"/>
    </source>
</evidence>
<name>A0A0W0EUR3_MONRR</name>
<feature type="compositionally biased region" description="Acidic residues" evidence="13">
    <location>
        <begin position="546"/>
        <end position="555"/>
    </location>
</feature>
<keyword evidence="10" id="KW-0943">RNA-mediated gene silencing</keyword>
<keyword evidence="5" id="KW-0808">Transferase</keyword>
<evidence type="ECO:0000256" key="2">
    <source>
        <dbReference type="ARBA" id="ARBA00009026"/>
    </source>
</evidence>